<reference evidence="4" key="2">
    <citation type="submission" date="2016-12" db="EMBL/GenBank/DDBJ databases">
        <title>Whole genome sequencing of Sphingomonas sp. ABOJV.</title>
        <authorList>
            <person name="Conlan S."/>
            <person name="Thomas P.J."/>
            <person name="Mullikin J."/>
            <person name="Palmore T.N."/>
            <person name="Frank K.M."/>
            <person name="Segre J.A."/>
        </authorList>
    </citation>
    <scope>NUCLEOTIDE SEQUENCE [LARGE SCALE GENOMIC DNA]</scope>
    <source>
        <strain evidence="4">ABOJV</strain>
    </source>
</reference>
<feature type="domain" description="DUF6884" evidence="1">
    <location>
        <begin position="1"/>
        <end position="124"/>
    </location>
</feature>
<protein>
    <recommendedName>
        <fullName evidence="1">DUF6884 domain-containing protein</fullName>
    </recommendedName>
</protein>
<organism evidence="2 4">
    <name type="scientific">Sphingomonas koreensis</name>
    <dbReference type="NCBI Taxonomy" id="93064"/>
    <lineage>
        <taxon>Bacteria</taxon>
        <taxon>Pseudomonadati</taxon>
        <taxon>Pseudomonadota</taxon>
        <taxon>Alphaproteobacteria</taxon>
        <taxon>Sphingomonadales</taxon>
        <taxon>Sphingomonadaceae</taxon>
        <taxon>Sphingomonas</taxon>
    </lineage>
</organism>
<dbReference type="AlphaFoldDB" id="A0A1L6JFX0"/>
<evidence type="ECO:0000313" key="3">
    <source>
        <dbReference type="EMBL" id="RSV08364.1"/>
    </source>
</evidence>
<dbReference type="Pfam" id="PF21818">
    <property type="entry name" value="DUF6884"/>
    <property type="match status" value="1"/>
</dbReference>
<dbReference type="InterPro" id="IPR049251">
    <property type="entry name" value="DUF6884"/>
</dbReference>
<gene>
    <name evidence="2" type="ORF">BRX40_05805</name>
    <name evidence="3" type="ORF">CA257_00210</name>
</gene>
<dbReference type="EMBL" id="CP018820">
    <property type="protein sequence ID" value="APR54841.1"/>
    <property type="molecule type" value="Genomic_DNA"/>
</dbReference>
<dbReference type="OrthoDB" id="7445766at2"/>
<dbReference type="Proteomes" id="UP000185161">
    <property type="component" value="Chromosome"/>
</dbReference>
<evidence type="ECO:0000313" key="4">
    <source>
        <dbReference type="Proteomes" id="UP000185161"/>
    </source>
</evidence>
<dbReference type="EMBL" id="QQWO01000001">
    <property type="protein sequence ID" value="RSV08364.1"/>
    <property type="molecule type" value="Genomic_DNA"/>
</dbReference>
<reference evidence="3 5" key="3">
    <citation type="submission" date="2018-07" db="EMBL/GenBank/DDBJ databases">
        <title>Genomic and Epidemiologic Investigation of an Indolent Hospital Outbreak.</title>
        <authorList>
            <person name="Johnson R.C."/>
            <person name="Deming C."/>
            <person name="Conlan S."/>
            <person name="Zellmer C.J."/>
            <person name="Michelin A.V."/>
            <person name="Lee-Lin S."/>
            <person name="Thomas P.J."/>
            <person name="Park M."/>
            <person name="Weingarten R.A."/>
            <person name="Less J."/>
            <person name="Dekker J.P."/>
            <person name="Frank K.M."/>
            <person name="Musser K.A."/>
            <person name="Mcquiston J.R."/>
            <person name="Henderson D.K."/>
            <person name="Lau A.F."/>
            <person name="Palmore T.N."/>
            <person name="Segre J.A."/>
        </authorList>
    </citation>
    <scope>NUCLEOTIDE SEQUENCE [LARGE SCALE GENOMIC DNA]</scope>
    <source>
        <strain evidence="3 5">SK-NIH.Env10_0317</strain>
    </source>
</reference>
<evidence type="ECO:0000313" key="2">
    <source>
        <dbReference type="EMBL" id="APR54841.1"/>
    </source>
</evidence>
<reference evidence="2" key="1">
    <citation type="submission" date="2016-12" db="EMBL/GenBank/DDBJ databases">
        <title>Whole genome sequencing of Sphingomonas koreensis.</title>
        <authorList>
            <person name="Conlan S."/>
            <person name="Thomas P.J."/>
            <person name="Mullikin J."/>
            <person name="Palmore T.N."/>
            <person name="Frank K.M."/>
            <person name="Segre J.A."/>
        </authorList>
    </citation>
    <scope>NUCLEOTIDE SEQUENCE</scope>
    <source>
        <strain evidence="2">ABOJV</strain>
    </source>
</reference>
<dbReference type="STRING" id="93064.BRX40_05805"/>
<accession>A0A1L6JFX0</accession>
<proteinExistence type="predicted"/>
<dbReference type="KEGG" id="skr:BRX40_05805"/>
<sequence length="157" mass="17326">MACSGRKNPGEGVRAIDMYDGPMWQTLRARLGELPEAQKALTTGDLRIFVLSAKFGIVEADVVLPGYDQRLDERRAAELLRDTSHDLQMLPGMINQAEAVLFAGGELYRNTMWKASGANLWNIMKIDETNGAGIGFQREQLSAWFNRHFGAPAAEAA</sequence>
<evidence type="ECO:0000259" key="1">
    <source>
        <dbReference type="Pfam" id="PF21818"/>
    </source>
</evidence>
<evidence type="ECO:0000313" key="5">
    <source>
        <dbReference type="Proteomes" id="UP000286681"/>
    </source>
</evidence>
<dbReference type="Proteomes" id="UP000286681">
    <property type="component" value="Unassembled WGS sequence"/>
</dbReference>
<name>A0A1L6JFX0_9SPHN</name>
<keyword evidence="4" id="KW-1185">Reference proteome</keyword>